<evidence type="ECO:0000259" key="4">
    <source>
        <dbReference type="Pfam" id="PF07687"/>
    </source>
</evidence>
<dbReference type="InterPro" id="IPR002933">
    <property type="entry name" value="Peptidase_M20"/>
</dbReference>
<reference evidence="5" key="2">
    <citation type="submission" date="2020-09" db="EMBL/GenBank/DDBJ databases">
        <authorList>
            <person name="Sun Q."/>
            <person name="Sedlacek I."/>
        </authorList>
    </citation>
    <scope>NUCLEOTIDE SEQUENCE</scope>
    <source>
        <strain evidence="5">CCM 7684</strain>
    </source>
</reference>
<evidence type="ECO:0000313" key="6">
    <source>
        <dbReference type="Proteomes" id="UP000602745"/>
    </source>
</evidence>
<evidence type="ECO:0000256" key="2">
    <source>
        <dbReference type="ARBA" id="ARBA00022723"/>
    </source>
</evidence>
<dbReference type="GO" id="GO:0006508">
    <property type="term" value="P:proteolysis"/>
    <property type="evidence" value="ECO:0007669"/>
    <property type="project" value="UniProtKB-KW"/>
</dbReference>
<dbReference type="Pfam" id="PF07687">
    <property type="entry name" value="M20_dimer"/>
    <property type="match status" value="1"/>
</dbReference>
<keyword evidence="3" id="KW-0378">Hydrolase</keyword>
<accession>A0A8J2YGM5</accession>
<dbReference type="Pfam" id="PF01546">
    <property type="entry name" value="Peptidase_M20"/>
    <property type="match status" value="1"/>
</dbReference>
<keyword evidence="6" id="KW-1185">Reference proteome</keyword>
<feature type="domain" description="Peptidase M20 dimerisation" evidence="4">
    <location>
        <begin position="209"/>
        <end position="359"/>
    </location>
</feature>
<dbReference type="InterPro" id="IPR051458">
    <property type="entry name" value="Cyt/Met_Dipeptidase"/>
</dbReference>
<dbReference type="Proteomes" id="UP000602745">
    <property type="component" value="Unassembled WGS sequence"/>
</dbReference>
<organism evidence="5 6">
    <name type="scientific">Agaricicola taiwanensis</name>
    <dbReference type="NCBI Taxonomy" id="591372"/>
    <lineage>
        <taxon>Bacteria</taxon>
        <taxon>Pseudomonadati</taxon>
        <taxon>Pseudomonadota</taxon>
        <taxon>Alphaproteobacteria</taxon>
        <taxon>Rhodobacterales</taxon>
        <taxon>Paracoccaceae</taxon>
        <taxon>Agaricicola</taxon>
    </lineage>
</organism>
<dbReference type="AlphaFoldDB" id="A0A8J2YGM5"/>
<keyword evidence="2" id="KW-0479">Metal-binding</keyword>
<dbReference type="RefSeq" id="WP_188408832.1">
    <property type="nucleotide sequence ID" value="NZ_BMCP01000001.1"/>
</dbReference>
<proteinExistence type="predicted"/>
<name>A0A8J2YGM5_9RHOB</name>
<sequence>MSALPTVLAAIDQELEASLARLMDILRVPSISADPAYRADCRKAAEWTAAELKTIGFDARLVETSGQPVVVAHHRPAGATRHVLFYGHYDVQPPDPLELWTSSPFEPQIVEGPRGQRIVARGASDDKGQFLTFVEAARAWMTTAGSLPCAVTVMIEGEEECGSLSLPDFFKTHGDEIKAEIALVCDTNQWNEDTPGITTTLRGLLYEEVVVTAANRDLHSGLYGGPALNPINALTRALAALHDENNSVAVPGFYEGVPELPADVAANWEGLNFDVASFLGAVGLTSPAGEKDRTALQQLWSRPTCDINGIVGGYIGEGSKTVIPSKASAKVSFRLVGTQDPERIRDSFRSFIRSQLPSDATVEFRNFACAAAQQQPLDGSDLRASARALKEEWGKDTALMGCGASIPIVADFKRELGMDTLLIGFALEDDAIHSPNEKYELTAFHKGIRSWARILEALAKA</sequence>
<keyword evidence="1" id="KW-0645">Protease</keyword>
<dbReference type="PANTHER" id="PTHR43270:SF12">
    <property type="entry name" value="SUCCINYL-DIAMINOPIMELATE DESUCCINYLASE"/>
    <property type="match status" value="1"/>
</dbReference>
<comment type="caution">
    <text evidence="5">The sequence shown here is derived from an EMBL/GenBank/DDBJ whole genome shotgun (WGS) entry which is preliminary data.</text>
</comment>
<dbReference type="Gene3D" id="3.40.630.10">
    <property type="entry name" value="Zn peptidases"/>
    <property type="match status" value="1"/>
</dbReference>
<dbReference type="GO" id="GO:0046872">
    <property type="term" value="F:metal ion binding"/>
    <property type="evidence" value="ECO:0007669"/>
    <property type="project" value="UniProtKB-KW"/>
</dbReference>
<evidence type="ECO:0000313" key="5">
    <source>
        <dbReference type="EMBL" id="GGE36821.1"/>
    </source>
</evidence>
<reference evidence="5" key="1">
    <citation type="journal article" date="2014" name="Int. J. Syst. Evol. Microbiol.">
        <title>Complete genome sequence of Corynebacterium casei LMG S-19264T (=DSM 44701T), isolated from a smear-ripened cheese.</title>
        <authorList>
            <consortium name="US DOE Joint Genome Institute (JGI-PGF)"/>
            <person name="Walter F."/>
            <person name="Albersmeier A."/>
            <person name="Kalinowski J."/>
            <person name="Ruckert C."/>
        </authorList>
    </citation>
    <scope>NUCLEOTIDE SEQUENCE</scope>
    <source>
        <strain evidence="5">CCM 7684</strain>
    </source>
</reference>
<evidence type="ECO:0000256" key="3">
    <source>
        <dbReference type="ARBA" id="ARBA00022801"/>
    </source>
</evidence>
<dbReference type="NCBIfam" id="NF005914">
    <property type="entry name" value="PRK07907.1"/>
    <property type="match status" value="1"/>
</dbReference>
<dbReference type="Gene3D" id="3.30.70.360">
    <property type="match status" value="1"/>
</dbReference>
<dbReference type="GO" id="GO:0008233">
    <property type="term" value="F:peptidase activity"/>
    <property type="evidence" value="ECO:0007669"/>
    <property type="project" value="UniProtKB-KW"/>
</dbReference>
<dbReference type="InterPro" id="IPR011650">
    <property type="entry name" value="Peptidase_M20_dimer"/>
</dbReference>
<dbReference type="EMBL" id="BMCP01000001">
    <property type="protein sequence ID" value="GGE36821.1"/>
    <property type="molecule type" value="Genomic_DNA"/>
</dbReference>
<evidence type="ECO:0000256" key="1">
    <source>
        <dbReference type="ARBA" id="ARBA00022670"/>
    </source>
</evidence>
<protein>
    <recommendedName>
        <fullName evidence="4">Peptidase M20 dimerisation domain-containing protein</fullName>
    </recommendedName>
</protein>
<dbReference type="NCBIfam" id="NF006579">
    <property type="entry name" value="PRK09104.1"/>
    <property type="match status" value="1"/>
</dbReference>
<dbReference type="PANTHER" id="PTHR43270">
    <property type="entry name" value="BETA-ALA-HIS DIPEPTIDASE"/>
    <property type="match status" value="1"/>
</dbReference>
<dbReference type="SUPFAM" id="SSF53187">
    <property type="entry name" value="Zn-dependent exopeptidases"/>
    <property type="match status" value="1"/>
</dbReference>
<gene>
    <name evidence="5" type="ORF">GCM10007276_12850</name>
</gene>